<keyword evidence="2" id="KW-0805">Transcription regulation</keyword>
<dbReference type="Pfam" id="PF00126">
    <property type="entry name" value="HTH_1"/>
    <property type="match status" value="1"/>
</dbReference>
<comment type="similarity">
    <text evidence="1">Belongs to the LysR transcriptional regulatory family.</text>
</comment>
<feature type="domain" description="HTH lysR-type" evidence="5">
    <location>
        <begin position="14"/>
        <end position="71"/>
    </location>
</feature>
<organism evidence="6 7">
    <name type="scientific">Aliiruegeria lutimaris</name>
    <dbReference type="NCBI Taxonomy" id="571298"/>
    <lineage>
        <taxon>Bacteria</taxon>
        <taxon>Pseudomonadati</taxon>
        <taxon>Pseudomonadota</taxon>
        <taxon>Alphaproteobacteria</taxon>
        <taxon>Rhodobacterales</taxon>
        <taxon>Roseobacteraceae</taxon>
        <taxon>Aliiruegeria</taxon>
    </lineage>
</organism>
<dbReference type="AlphaFoldDB" id="A0A1G8YJL2"/>
<evidence type="ECO:0000256" key="4">
    <source>
        <dbReference type="ARBA" id="ARBA00023163"/>
    </source>
</evidence>
<dbReference type="PANTHER" id="PTHR30419">
    <property type="entry name" value="HTH-TYPE TRANSCRIPTIONAL REGULATOR YBHD"/>
    <property type="match status" value="1"/>
</dbReference>
<dbReference type="OrthoDB" id="9814165at2"/>
<dbReference type="SUPFAM" id="SSF53850">
    <property type="entry name" value="Periplasmic binding protein-like II"/>
    <property type="match status" value="1"/>
</dbReference>
<sequence length="328" mass="36390">MNDPIRTPRHHPRLKTRQMTLLMALDETRNIHRSAEETGMSQPAASKMLKDIEGVFGVPLFDRLPRGIRPTEYGEAVIRHVRMALACLAQAQESVATLQAGLSGKVSVGAIITPCPSLVPQAIIRTKREAPNLNISFEVSTSNELVADLKRGQVDFVLGRIPEQEDQPSLLYEEISREVRCVVARVGHPLMTRSDLNLSDLARFGWILSARGTILHNRIDMMFRTAGLDLPSNTVETTSVLVVMNMLMHTDFLHAVPVDVASFYMRTGEIAMLPINIPCAVENYGIISRRDAIASPGALLLLRHVREVAAEIFELEPSAPTTEPFPRF</sequence>
<evidence type="ECO:0000313" key="6">
    <source>
        <dbReference type="EMBL" id="SDK02873.1"/>
    </source>
</evidence>
<name>A0A1G8YJL2_9RHOB</name>
<evidence type="ECO:0000256" key="3">
    <source>
        <dbReference type="ARBA" id="ARBA00023125"/>
    </source>
</evidence>
<keyword evidence="3" id="KW-0238">DNA-binding</keyword>
<dbReference type="EMBL" id="FNEK01000029">
    <property type="protein sequence ID" value="SDK02873.1"/>
    <property type="molecule type" value="Genomic_DNA"/>
</dbReference>
<dbReference type="GO" id="GO:0005829">
    <property type="term" value="C:cytosol"/>
    <property type="evidence" value="ECO:0007669"/>
    <property type="project" value="TreeGrafter"/>
</dbReference>
<keyword evidence="7" id="KW-1185">Reference proteome</keyword>
<protein>
    <submittedName>
        <fullName evidence="6">Transcriptional regulator, LysR family</fullName>
    </submittedName>
</protein>
<evidence type="ECO:0000313" key="7">
    <source>
        <dbReference type="Proteomes" id="UP000199382"/>
    </source>
</evidence>
<dbReference type="InterPro" id="IPR036388">
    <property type="entry name" value="WH-like_DNA-bd_sf"/>
</dbReference>
<dbReference type="InterPro" id="IPR050950">
    <property type="entry name" value="HTH-type_LysR_regulators"/>
</dbReference>
<dbReference type="GO" id="GO:0003677">
    <property type="term" value="F:DNA binding"/>
    <property type="evidence" value="ECO:0007669"/>
    <property type="project" value="UniProtKB-KW"/>
</dbReference>
<evidence type="ECO:0000259" key="5">
    <source>
        <dbReference type="PROSITE" id="PS50931"/>
    </source>
</evidence>
<gene>
    <name evidence="6" type="ORF">SAMN04488026_102935</name>
</gene>
<dbReference type="Gene3D" id="1.10.10.10">
    <property type="entry name" value="Winged helix-like DNA-binding domain superfamily/Winged helix DNA-binding domain"/>
    <property type="match status" value="1"/>
</dbReference>
<evidence type="ECO:0000256" key="2">
    <source>
        <dbReference type="ARBA" id="ARBA00023015"/>
    </source>
</evidence>
<dbReference type="Gene3D" id="3.40.190.10">
    <property type="entry name" value="Periplasmic binding protein-like II"/>
    <property type="match status" value="2"/>
</dbReference>
<dbReference type="PROSITE" id="PS50931">
    <property type="entry name" value="HTH_LYSR"/>
    <property type="match status" value="1"/>
</dbReference>
<dbReference type="GO" id="GO:0003700">
    <property type="term" value="F:DNA-binding transcription factor activity"/>
    <property type="evidence" value="ECO:0007669"/>
    <property type="project" value="InterPro"/>
</dbReference>
<reference evidence="6 7" key="1">
    <citation type="submission" date="2016-10" db="EMBL/GenBank/DDBJ databases">
        <authorList>
            <person name="de Groot N.N."/>
        </authorList>
    </citation>
    <scope>NUCLEOTIDE SEQUENCE [LARGE SCALE GENOMIC DNA]</scope>
    <source>
        <strain evidence="6 7">DSM 25294</strain>
    </source>
</reference>
<accession>A0A1G8YJL2</accession>
<dbReference type="Pfam" id="PF03466">
    <property type="entry name" value="LysR_substrate"/>
    <property type="match status" value="1"/>
</dbReference>
<evidence type="ECO:0000256" key="1">
    <source>
        <dbReference type="ARBA" id="ARBA00009437"/>
    </source>
</evidence>
<proteinExistence type="inferred from homology"/>
<keyword evidence="4" id="KW-0804">Transcription</keyword>
<dbReference type="Proteomes" id="UP000199382">
    <property type="component" value="Unassembled WGS sequence"/>
</dbReference>
<dbReference type="InterPro" id="IPR036390">
    <property type="entry name" value="WH_DNA-bd_sf"/>
</dbReference>
<dbReference type="InterPro" id="IPR000847">
    <property type="entry name" value="LysR_HTH_N"/>
</dbReference>
<dbReference type="STRING" id="571298.SAMN04488026_102935"/>
<dbReference type="InterPro" id="IPR005119">
    <property type="entry name" value="LysR_subst-bd"/>
</dbReference>
<dbReference type="SUPFAM" id="SSF46785">
    <property type="entry name" value="Winged helix' DNA-binding domain"/>
    <property type="match status" value="1"/>
</dbReference>
<dbReference type="PANTHER" id="PTHR30419:SF8">
    <property type="entry name" value="NITROGEN ASSIMILATION TRANSCRIPTIONAL ACTIVATOR-RELATED"/>
    <property type="match status" value="1"/>
</dbReference>